<proteinExistence type="predicted"/>
<keyword evidence="3" id="KW-1185">Reference proteome</keyword>
<sequence length="105" mass="11285">GGGTDTVGEDTGDASMDVVEVYASEVCVLLGVVLMLVVDINVVHADSRGMLHVAQPGPQTPCTFLQEEETGDTPVAVVDTEDSEDEEAEDEDVDNRTLVIRQYFQ</sequence>
<feature type="non-terminal residue" evidence="2">
    <location>
        <position position="1"/>
    </location>
</feature>
<keyword evidence="1" id="KW-0472">Membrane</keyword>
<comment type="caution">
    <text evidence="2">The sequence shown here is derived from an EMBL/GenBank/DDBJ whole genome shotgun (WGS) entry which is preliminary data.</text>
</comment>
<evidence type="ECO:0000256" key="1">
    <source>
        <dbReference type="SAM" id="Phobius"/>
    </source>
</evidence>
<feature type="non-terminal residue" evidence="2">
    <location>
        <position position="105"/>
    </location>
</feature>
<dbReference type="AlphaFoldDB" id="A0AAV7R8W3"/>
<organism evidence="2 3">
    <name type="scientific">Pleurodeles waltl</name>
    <name type="common">Iberian ribbed newt</name>
    <dbReference type="NCBI Taxonomy" id="8319"/>
    <lineage>
        <taxon>Eukaryota</taxon>
        <taxon>Metazoa</taxon>
        <taxon>Chordata</taxon>
        <taxon>Craniata</taxon>
        <taxon>Vertebrata</taxon>
        <taxon>Euteleostomi</taxon>
        <taxon>Amphibia</taxon>
        <taxon>Batrachia</taxon>
        <taxon>Caudata</taxon>
        <taxon>Salamandroidea</taxon>
        <taxon>Salamandridae</taxon>
        <taxon>Pleurodelinae</taxon>
        <taxon>Pleurodeles</taxon>
    </lineage>
</organism>
<reference evidence="2" key="1">
    <citation type="journal article" date="2022" name="bioRxiv">
        <title>Sequencing and chromosome-scale assembly of the giantPleurodeles waltlgenome.</title>
        <authorList>
            <person name="Brown T."/>
            <person name="Elewa A."/>
            <person name="Iarovenko S."/>
            <person name="Subramanian E."/>
            <person name="Araus A.J."/>
            <person name="Petzold A."/>
            <person name="Susuki M."/>
            <person name="Suzuki K.-i.T."/>
            <person name="Hayashi T."/>
            <person name="Toyoda A."/>
            <person name="Oliveira C."/>
            <person name="Osipova E."/>
            <person name="Leigh N.D."/>
            <person name="Simon A."/>
            <person name="Yun M.H."/>
        </authorList>
    </citation>
    <scope>NUCLEOTIDE SEQUENCE</scope>
    <source>
        <strain evidence="2">20211129_DDA</strain>
        <tissue evidence="2">Liver</tissue>
    </source>
</reference>
<dbReference type="Proteomes" id="UP001066276">
    <property type="component" value="Chromosome 5"/>
</dbReference>
<dbReference type="EMBL" id="JANPWB010000009">
    <property type="protein sequence ID" value="KAJ1149249.1"/>
    <property type="molecule type" value="Genomic_DNA"/>
</dbReference>
<keyword evidence="1" id="KW-0812">Transmembrane</keyword>
<evidence type="ECO:0000313" key="2">
    <source>
        <dbReference type="EMBL" id="KAJ1149249.1"/>
    </source>
</evidence>
<feature type="transmembrane region" description="Helical" evidence="1">
    <location>
        <begin position="21"/>
        <end position="42"/>
    </location>
</feature>
<keyword evidence="1" id="KW-1133">Transmembrane helix</keyword>
<name>A0AAV7R8W3_PLEWA</name>
<gene>
    <name evidence="2" type="ORF">NDU88_002064</name>
</gene>
<protein>
    <submittedName>
        <fullName evidence="2">Uncharacterized protein</fullName>
    </submittedName>
</protein>
<evidence type="ECO:0000313" key="3">
    <source>
        <dbReference type="Proteomes" id="UP001066276"/>
    </source>
</evidence>
<accession>A0AAV7R8W3</accession>